<dbReference type="CDD" id="cd07061">
    <property type="entry name" value="HP_HAP_like"/>
    <property type="match status" value="1"/>
</dbReference>
<name>E0VP92_PEDHC</name>
<feature type="disulfide bond" evidence="16">
    <location>
        <begin position="262"/>
        <end position="276"/>
    </location>
</feature>
<dbReference type="Gene3D" id="3.40.50.1240">
    <property type="entry name" value="Phosphoglycerate mutase-like"/>
    <property type="match status" value="1"/>
</dbReference>
<dbReference type="FunFam" id="3.40.50.1240:FF:000014">
    <property type="entry name" value="Multiple inositol polyphosphate phosphatase 1"/>
    <property type="match status" value="1"/>
</dbReference>
<feature type="signal peptide" evidence="17">
    <location>
        <begin position="1"/>
        <end position="24"/>
    </location>
</feature>
<dbReference type="Proteomes" id="UP000009046">
    <property type="component" value="Unassembled WGS sequence"/>
</dbReference>
<evidence type="ECO:0000256" key="9">
    <source>
        <dbReference type="ARBA" id="ARBA00023136"/>
    </source>
</evidence>
<keyword evidence="7 17" id="KW-0732">Signal</keyword>
<evidence type="ECO:0000256" key="14">
    <source>
        <dbReference type="ARBA" id="ARBA00043691"/>
    </source>
</evidence>
<gene>
    <name evidence="19" type="primary">8232032</name>
    <name evidence="18" type="ORF">Phum_PHUM354750</name>
</gene>
<evidence type="ECO:0000256" key="11">
    <source>
        <dbReference type="ARBA" id="ARBA00031642"/>
    </source>
</evidence>
<keyword evidence="9" id="KW-0472">Membrane</keyword>
<evidence type="ECO:0000256" key="4">
    <source>
        <dbReference type="ARBA" id="ARBA00013040"/>
    </source>
</evidence>
<dbReference type="STRING" id="121224.E0VP92"/>
<dbReference type="PIRSF" id="PIRSF000894">
    <property type="entry name" value="Acid_phosphatase"/>
    <property type="match status" value="1"/>
</dbReference>
<dbReference type="InterPro" id="IPR029033">
    <property type="entry name" value="His_PPase_superfam"/>
</dbReference>
<evidence type="ECO:0000256" key="12">
    <source>
        <dbReference type="ARBA" id="ARBA00043668"/>
    </source>
</evidence>
<evidence type="ECO:0000256" key="3">
    <source>
        <dbReference type="ARBA" id="ARBA00012976"/>
    </source>
</evidence>
<dbReference type="InterPro" id="IPR000560">
    <property type="entry name" value="His_Pase_clade-2"/>
</dbReference>
<comment type="catalytic activity">
    <reaction evidence="12">
        <text>1D-myo-inositol 1,2,5,6-tetrakisphosphate + H2O = 1D-myo-inositol 1,2,6-trisphosphate + phosphate</text>
        <dbReference type="Rhea" id="RHEA:77119"/>
        <dbReference type="ChEBI" id="CHEBI:15377"/>
        <dbReference type="ChEBI" id="CHEBI:43474"/>
        <dbReference type="ChEBI" id="CHEBI:195535"/>
        <dbReference type="ChEBI" id="CHEBI:195537"/>
        <dbReference type="EC" id="3.1.3.62"/>
    </reaction>
    <physiologicalReaction direction="left-to-right" evidence="12">
        <dbReference type="Rhea" id="RHEA:77120"/>
    </physiologicalReaction>
</comment>
<evidence type="ECO:0000256" key="5">
    <source>
        <dbReference type="ARBA" id="ARBA00018097"/>
    </source>
</evidence>
<comment type="subcellular location">
    <subcellularLocation>
        <location evidence="1">Cell membrane</location>
    </subcellularLocation>
</comment>
<comment type="catalytic activity">
    <reaction evidence="13">
        <text>1D-myo-inositol 1,2,4,5,6-pentakisphosphate + H2O = 1D-myo-inositol 1,2,5,6-tetrakisphosphate + phosphate</text>
        <dbReference type="Rhea" id="RHEA:77115"/>
        <dbReference type="ChEBI" id="CHEBI:15377"/>
        <dbReference type="ChEBI" id="CHEBI:43474"/>
        <dbReference type="ChEBI" id="CHEBI:57798"/>
        <dbReference type="ChEBI" id="CHEBI:195535"/>
        <dbReference type="EC" id="3.1.3.62"/>
    </reaction>
    <physiologicalReaction direction="left-to-right" evidence="13">
        <dbReference type="Rhea" id="RHEA:77116"/>
    </physiologicalReaction>
</comment>
<dbReference type="HOGENOM" id="CLU_029165_0_0_1"/>
<dbReference type="CTD" id="8232032"/>
<dbReference type="OMA" id="RGRSDWC"/>
<evidence type="ECO:0000256" key="2">
    <source>
        <dbReference type="ARBA" id="ARBA00008422"/>
    </source>
</evidence>
<evidence type="ECO:0000256" key="13">
    <source>
        <dbReference type="ARBA" id="ARBA00043671"/>
    </source>
</evidence>
<evidence type="ECO:0000313" key="18">
    <source>
        <dbReference type="EMBL" id="EEB15198.1"/>
    </source>
</evidence>
<dbReference type="EMBL" id="DS235361">
    <property type="protein sequence ID" value="EEB15198.1"/>
    <property type="molecule type" value="Genomic_DNA"/>
</dbReference>
<dbReference type="AlphaFoldDB" id="E0VP92"/>
<evidence type="ECO:0000256" key="15">
    <source>
        <dbReference type="ARBA" id="ARBA00043832"/>
    </source>
</evidence>
<protein>
    <recommendedName>
        <fullName evidence="5">Multiple inositol polyphosphate phosphatase 1</fullName>
        <ecNumber evidence="4">3.1.3.62</ecNumber>
        <ecNumber evidence="3">3.1.3.80</ecNumber>
    </recommendedName>
    <alternativeName>
        <fullName evidence="11">2,3-bisphosphoglycerate 3-phosphatase</fullName>
    </alternativeName>
</protein>
<dbReference type="GO" id="GO:0005886">
    <property type="term" value="C:plasma membrane"/>
    <property type="evidence" value="ECO:0007669"/>
    <property type="project" value="UniProtKB-SubCell"/>
</dbReference>
<dbReference type="GO" id="GO:0052745">
    <property type="term" value="F:inositol phosphate phosphatase activity"/>
    <property type="evidence" value="ECO:0007669"/>
    <property type="project" value="TreeGrafter"/>
</dbReference>
<dbReference type="PANTHER" id="PTHR20963:SF51">
    <property type="entry name" value="MULTIPLE INOSITOL POLYPHOSPHATE PHOSPHATASE 1"/>
    <property type="match status" value="1"/>
</dbReference>
<dbReference type="eggNOG" id="KOG1382">
    <property type="taxonomic scope" value="Eukaryota"/>
</dbReference>
<keyword evidence="6" id="KW-1003">Cell membrane</keyword>
<evidence type="ECO:0000256" key="1">
    <source>
        <dbReference type="ARBA" id="ARBA00004236"/>
    </source>
</evidence>
<evidence type="ECO:0000313" key="19">
    <source>
        <dbReference type="EnsemblMetazoa" id="PHUM354750-PA"/>
    </source>
</evidence>
<dbReference type="VEuPathDB" id="VectorBase:PHUM354750"/>
<proteinExistence type="inferred from homology"/>
<evidence type="ECO:0000313" key="20">
    <source>
        <dbReference type="Proteomes" id="UP000009046"/>
    </source>
</evidence>
<dbReference type="KEGG" id="phu:Phum_PHUM354750"/>
<feature type="disulfide bond" evidence="16">
    <location>
        <begin position="59"/>
        <end position="385"/>
    </location>
</feature>
<reference evidence="18" key="2">
    <citation type="submission" date="2007-04" db="EMBL/GenBank/DDBJ databases">
        <title>The genome of the human body louse.</title>
        <authorList>
            <consortium name="The Human Body Louse Genome Consortium"/>
            <person name="Kirkness E."/>
            <person name="Walenz B."/>
            <person name="Hass B."/>
            <person name="Bruggner R."/>
            <person name="Strausberg R."/>
        </authorList>
    </citation>
    <scope>NUCLEOTIDE SEQUENCE</scope>
    <source>
        <strain evidence="18">USDA</strain>
    </source>
</reference>
<dbReference type="InParanoid" id="E0VP92"/>
<dbReference type="InterPro" id="IPR016274">
    <property type="entry name" value="Histidine_acid_Pase_euk"/>
</dbReference>
<comment type="similarity">
    <text evidence="2">Belongs to the histidine acid phosphatase family. MINPP1 subfamily.</text>
</comment>
<dbReference type="EMBL" id="AAZO01004125">
    <property type="status" value="NOT_ANNOTATED_CDS"/>
    <property type="molecule type" value="Genomic_DNA"/>
</dbReference>
<keyword evidence="16" id="KW-1015">Disulfide bond</keyword>
<dbReference type="EC" id="3.1.3.62" evidence="4"/>
<dbReference type="RefSeq" id="XP_002427936.1">
    <property type="nucleotide sequence ID" value="XM_002427891.1"/>
</dbReference>
<dbReference type="EC" id="3.1.3.80" evidence="3"/>
<dbReference type="Pfam" id="PF00328">
    <property type="entry name" value="His_Phos_2"/>
    <property type="match status" value="1"/>
</dbReference>
<dbReference type="EMBL" id="AAZO01004124">
    <property type="status" value="NOT_ANNOTATED_CDS"/>
    <property type="molecule type" value="Genomic_DNA"/>
</dbReference>
<dbReference type="OrthoDB" id="6509975at2759"/>
<evidence type="ECO:0000256" key="7">
    <source>
        <dbReference type="ARBA" id="ARBA00022729"/>
    </source>
</evidence>
<organism>
    <name type="scientific">Pediculus humanus subsp. corporis</name>
    <name type="common">Body louse</name>
    <dbReference type="NCBI Taxonomy" id="121224"/>
    <lineage>
        <taxon>Eukaryota</taxon>
        <taxon>Metazoa</taxon>
        <taxon>Ecdysozoa</taxon>
        <taxon>Arthropoda</taxon>
        <taxon>Hexapoda</taxon>
        <taxon>Insecta</taxon>
        <taxon>Pterygota</taxon>
        <taxon>Neoptera</taxon>
        <taxon>Paraneoptera</taxon>
        <taxon>Psocodea</taxon>
        <taxon>Troctomorpha</taxon>
        <taxon>Phthiraptera</taxon>
        <taxon>Anoplura</taxon>
        <taxon>Pediculidae</taxon>
        <taxon>Pediculus</taxon>
    </lineage>
</organism>
<dbReference type="GeneID" id="8232032"/>
<dbReference type="PANTHER" id="PTHR20963">
    <property type="entry name" value="MULTIPLE INOSITOL POLYPHOSPHATE PHOSPHATASE-RELATED"/>
    <property type="match status" value="1"/>
</dbReference>
<reference evidence="18" key="1">
    <citation type="submission" date="2007-04" db="EMBL/GenBank/DDBJ databases">
        <title>Annotation of Pediculus humanus corporis strain USDA.</title>
        <authorList>
            <person name="Kirkness E."/>
            <person name="Hannick L."/>
            <person name="Hass B."/>
            <person name="Bruggner R."/>
            <person name="Lawson D."/>
            <person name="Bidwell S."/>
            <person name="Joardar V."/>
            <person name="Caler E."/>
            <person name="Walenz B."/>
            <person name="Inman J."/>
            <person name="Schobel S."/>
            <person name="Galinsky K."/>
            <person name="Amedeo P."/>
            <person name="Strausberg R."/>
        </authorList>
    </citation>
    <scope>NUCLEOTIDE SEQUENCE</scope>
    <source>
        <strain evidence="18">USDA</strain>
    </source>
</reference>
<dbReference type="GO" id="GO:0003993">
    <property type="term" value="F:acid phosphatase activity"/>
    <property type="evidence" value="ECO:0007669"/>
    <property type="project" value="TreeGrafter"/>
</dbReference>
<dbReference type="FunCoup" id="E0VP92">
    <property type="interactions" value="415"/>
</dbReference>
<evidence type="ECO:0000256" key="8">
    <source>
        <dbReference type="ARBA" id="ARBA00022801"/>
    </source>
</evidence>
<keyword evidence="8 18" id="KW-0378">Hydrolase</keyword>
<keyword evidence="20" id="KW-1185">Reference proteome</keyword>
<comment type="catalytic activity">
    <reaction evidence="15">
        <text>(2R)-2,3-bisphosphoglycerate + H2O = (2R)-2-phosphoglycerate + phosphate</text>
        <dbReference type="Rhea" id="RHEA:27381"/>
        <dbReference type="ChEBI" id="CHEBI:15377"/>
        <dbReference type="ChEBI" id="CHEBI:43474"/>
        <dbReference type="ChEBI" id="CHEBI:58248"/>
        <dbReference type="ChEBI" id="CHEBI:58289"/>
        <dbReference type="EC" id="3.1.3.80"/>
    </reaction>
    <physiologicalReaction direction="left-to-right" evidence="15">
        <dbReference type="Rhea" id="RHEA:27382"/>
    </physiologicalReaction>
</comment>
<feature type="chain" id="PRO_5011412676" description="Multiple inositol polyphosphate phosphatase 1" evidence="17">
    <location>
        <begin position="25"/>
        <end position="441"/>
    </location>
</feature>
<comment type="catalytic activity">
    <reaction evidence="14">
        <text>1D-myo-inositol hexakisphosphate + H2O = 1D-myo-inositol 1,2,4,5,6-pentakisphosphate + phosphate</text>
        <dbReference type="Rhea" id="RHEA:16989"/>
        <dbReference type="ChEBI" id="CHEBI:15377"/>
        <dbReference type="ChEBI" id="CHEBI:43474"/>
        <dbReference type="ChEBI" id="CHEBI:57798"/>
        <dbReference type="ChEBI" id="CHEBI:58130"/>
        <dbReference type="EC" id="3.1.3.62"/>
    </reaction>
    <physiologicalReaction direction="left-to-right" evidence="14">
        <dbReference type="Rhea" id="RHEA:16990"/>
    </physiologicalReaction>
</comment>
<evidence type="ECO:0000256" key="16">
    <source>
        <dbReference type="PIRSR" id="PIRSR000894-2"/>
    </source>
</evidence>
<dbReference type="EnsemblMetazoa" id="PHUM354750-RA">
    <property type="protein sequence ID" value="PHUM354750-PA"/>
    <property type="gene ID" value="PHUM354750"/>
</dbReference>
<evidence type="ECO:0000256" key="17">
    <source>
        <dbReference type="SAM" id="SignalP"/>
    </source>
</evidence>
<evidence type="ECO:0000256" key="10">
    <source>
        <dbReference type="ARBA" id="ARBA00023180"/>
    </source>
</evidence>
<dbReference type="SUPFAM" id="SSF53254">
    <property type="entry name" value="Phosphoglycerate mutase-like"/>
    <property type="match status" value="1"/>
</dbReference>
<keyword evidence="10" id="KW-0325">Glycoprotein</keyword>
<reference evidence="19" key="3">
    <citation type="submission" date="2020-05" db="UniProtKB">
        <authorList>
            <consortium name="EnsemblMetazoa"/>
        </authorList>
    </citation>
    <scope>IDENTIFICATION</scope>
    <source>
        <strain evidence="19">USDA</strain>
    </source>
</reference>
<dbReference type="GO" id="GO:0034417">
    <property type="term" value="F:bisphosphoglycerate 3-phosphatase activity"/>
    <property type="evidence" value="ECO:0007669"/>
    <property type="project" value="UniProtKB-EC"/>
</dbReference>
<evidence type="ECO:0000256" key="6">
    <source>
        <dbReference type="ARBA" id="ARBA00022475"/>
    </source>
</evidence>
<accession>E0VP92</accession>
<sequence>MYLSILRCYFIIFIVLSLDKTVNSDCFNSHDYFWKHLATKTPYRYVANNNNSQIVFDGCNPHKIWAVLRHGTRYPGEKFINKVNVDLVEIQQLIIKNFDDNNSKLCPDSINKIKEWSPQMNISNSKKLAHEGEDEMIELAERFQERFPSLLQNEYSNSTFKFRSTATERTEQSKYYFLIGLFGRKVAHHVWSPQSIYKDPTLRFYKLCHRWLKNIYKNPRAYNEAEIFKTSQIFENILEDIADRLGFKDLTFDVVDMMYTACGFESAMNRETSPWCYVFTEKEMKIMEFSRDLKHYWIDGYGHNINFQQACPMVKDMLTHIKSEDGPRATFYFTHSGAILKLLAHLGLYYDEKRLTHDRFDHPRLWKVGYIDSFASNLAIVSYKCDDDKLKILAMHQERPVKLPGCPAEGLCPIEKLMKTYKKSFYNCDFEETCKISTQNL</sequence>